<evidence type="ECO:0000256" key="4">
    <source>
        <dbReference type="ARBA" id="ARBA00011575"/>
    </source>
</evidence>
<dbReference type="InterPro" id="IPR005256">
    <property type="entry name" value="Anth_synth_I_PabB"/>
</dbReference>
<evidence type="ECO:0000313" key="19">
    <source>
        <dbReference type="Proteomes" id="UP000033428"/>
    </source>
</evidence>
<keyword evidence="7 15" id="KW-0028">Amino-acid biosynthesis</keyword>
<dbReference type="EMBL" id="JYNY01000268">
    <property type="protein sequence ID" value="KJJ84768.1"/>
    <property type="molecule type" value="Genomic_DNA"/>
</dbReference>
<dbReference type="Pfam" id="PF00425">
    <property type="entry name" value="Chorismate_bind"/>
    <property type="match status" value="1"/>
</dbReference>
<proteinExistence type="inferred from homology"/>
<evidence type="ECO:0000259" key="17">
    <source>
        <dbReference type="Pfam" id="PF04715"/>
    </source>
</evidence>
<dbReference type="EC" id="4.1.3.27" evidence="5 15"/>
<feature type="domain" description="Anthranilate synthase component I N-terminal" evidence="17">
    <location>
        <begin position="29"/>
        <end position="168"/>
    </location>
</feature>
<comment type="pathway">
    <text evidence="2 15">Amino-acid biosynthesis; L-tryptophan biosynthesis; L-tryptophan from chorismate: step 1/5.</text>
</comment>
<name>A0A0F0CN60_9BACT</name>
<dbReference type="InterPro" id="IPR019999">
    <property type="entry name" value="Anth_synth_I-like"/>
</dbReference>
<keyword evidence="11 15" id="KW-0057">Aromatic amino acid biosynthesis</keyword>
<evidence type="ECO:0000313" key="18">
    <source>
        <dbReference type="EMBL" id="KJJ84768.1"/>
    </source>
</evidence>
<evidence type="ECO:0000256" key="11">
    <source>
        <dbReference type="ARBA" id="ARBA00023141"/>
    </source>
</evidence>
<comment type="caution">
    <text evidence="18">The sequence shown here is derived from an EMBL/GenBank/DDBJ whole genome shotgun (WGS) entry which is preliminary data.</text>
</comment>
<dbReference type="PATRIC" id="fig|1609969.3.peg.1463"/>
<dbReference type="InterPro" id="IPR005801">
    <property type="entry name" value="ADC_synthase"/>
</dbReference>
<protein>
    <recommendedName>
        <fullName evidence="6 15">Anthranilate synthase component 1</fullName>
        <ecNumber evidence="5 15">4.1.3.27</ecNumber>
    </recommendedName>
</protein>
<gene>
    <name evidence="15" type="primary">trpE</name>
    <name evidence="18" type="ORF">OMAG_001370</name>
</gene>
<dbReference type="Proteomes" id="UP000033428">
    <property type="component" value="Unassembled WGS sequence"/>
</dbReference>
<reference evidence="18 19" key="1">
    <citation type="submission" date="2015-02" db="EMBL/GenBank/DDBJ databases">
        <title>Single-cell genomics of uncultivated deep-branching MTB reveals a conserved set of magnetosome genes.</title>
        <authorList>
            <person name="Kolinko S."/>
            <person name="Richter M."/>
            <person name="Glockner F.O."/>
            <person name="Brachmann A."/>
            <person name="Schuler D."/>
        </authorList>
    </citation>
    <scope>NUCLEOTIDE SEQUENCE [LARGE SCALE GENOMIC DNA]</scope>
    <source>
        <strain evidence="18">SKK-01</strain>
    </source>
</reference>
<comment type="cofactor">
    <cofactor evidence="1 15">
        <name>Mg(2+)</name>
        <dbReference type="ChEBI" id="CHEBI:18420"/>
    </cofactor>
</comment>
<sequence length="491" mass="55368">MYSLTKEEFIKLSENGNVIPVYRELLADFDTPLSAFLKIETGEFCYLLESVEKGEQLGRYSFIGSNPLMVVESKDKKITVKKNGKIDTYNSAKDPIEELKKIMSEYKFVNVPNLPRFSGGMVGFIGYDMVRFFENLPSKNEGELNIADMQMILSDTILIFDHVDHKIKIVSNAVINGSADKSYDTALKKINDVVTLLKKNIPMNGNGKSVKNTDEVKSNFTKEAFCDMVEQAKEHIKRGDIIQIVLSQRFKRRVSTDSFSLYRALRSVNPSPYMFYLKFGENHVIGSSPEILVRCENNEVELRPIAGTRRRGIDEKEDIFLAEELLADPKERAEHVMLVDLGRNDIGRVCDFSSVRVKDVMRVERYSHVMHIVSDVTGNLNKDKDIYDLIRASFPAGTVTGAPKIKAMELIEKLENTKRALYAGCAGYISFSGNMDMCIAIRTILMKGETVYVQAGAGIVLDSIPEKEYEETINKAKAMIKAIEFAENGLE</sequence>
<dbReference type="GO" id="GO:0004049">
    <property type="term" value="F:anthranilate synthase activity"/>
    <property type="evidence" value="ECO:0007669"/>
    <property type="project" value="UniProtKB-EC"/>
</dbReference>
<dbReference type="UniPathway" id="UPA00035">
    <property type="reaction ID" value="UER00040"/>
</dbReference>
<evidence type="ECO:0000256" key="5">
    <source>
        <dbReference type="ARBA" id="ARBA00012266"/>
    </source>
</evidence>
<evidence type="ECO:0000259" key="16">
    <source>
        <dbReference type="Pfam" id="PF00425"/>
    </source>
</evidence>
<dbReference type="AlphaFoldDB" id="A0A0F0CN60"/>
<comment type="catalytic activity">
    <reaction evidence="14 15">
        <text>chorismate + L-glutamine = anthranilate + pyruvate + L-glutamate + H(+)</text>
        <dbReference type="Rhea" id="RHEA:21732"/>
        <dbReference type="ChEBI" id="CHEBI:15361"/>
        <dbReference type="ChEBI" id="CHEBI:15378"/>
        <dbReference type="ChEBI" id="CHEBI:16567"/>
        <dbReference type="ChEBI" id="CHEBI:29748"/>
        <dbReference type="ChEBI" id="CHEBI:29985"/>
        <dbReference type="ChEBI" id="CHEBI:58359"/>
        <dbReference type="EC" id="4.1.3.27"/>
    </reaction>
</comment>
<dbReference type="PANTHER" id="PTHR11236">
    <property type="entry name" value="AMINOBENZOATE/ANTHRANILATE SYNTHASE"/>
    <property type="match status" value="1"/>
</dbReference>
<dbReference type="Gene3D" id="3.60.120.10">
    <property type="entry name" value="Anthranilate synthase"/>
    <property type="match status" value="1"/>
</dbReference>
<comment type="similarity">
    <text evidence="3 15">Belongs to the anthranilate synthase component I family.</text>
</comment>
<dbReference type="InterPro" id="IPR015890">
    <property type="entry name" value="Chorismate_C"/>
</dbReference>
<evidence type="ECO:0000256" key="14">
    <source>
        <dbReference type="ARBA" id="ARBA00047683"/>
    </source>
</evidence>
<keyword evidence="19" id="KW-1185">Reference proteome</keyword>
<feature type="domain" description="Chorismate-utilising enzyme C-terminal" evidence="16">
    <location>
        <begin position="222"/>
        <end position="475"/>
    </location>
</feature>
<dbReference type="PRINTS" id="PR00095">
    <property type="entry name" value="ANTSNTHASEI"/>
</dbReference>
<dbReference type="GO" id="GO:0046872">
    <property type="term" value="F:metal ion binding"/>
    <property type="evidence" value="ECO:0007669"/>
    <property type="project" value="UniProtKB-KW"/>
</dbReference>
<evidence type="ECO:0000256" key="13">
    <source>
        <dbReference type="ARBA" id="ARBA00025634"/>
    </source>
</evidence>
<evidence type="ECO:0000256" key="9">
    <source>
        <dbReference type="ARBA" id="ARBA00022822"/>
    </source>
</evidence>
<dbReference type="InterPro" id="IPR006805">
    <property type="entry name" value="Anth_synth_I_N"/>
</dbReference>
<organism evidence="18 19">
    <name type="scientific">Candidatus Omnitrophus magneticus</name>
    <dbReference type="NCBI Taxonomy" id="1609969"/>
    <lineage>
        <taxon>Bacteria</taxon>
        <taxon>Pseudomonadati</taxon>
        <taxon>Candidatus Omnitrophota</taxon>
        <taxon>Candidatus Omnitrophus</taxon>
    </lineage>
</organism>
<dbReference type="NCBIfam" id="TIGR00564">
    <property type="entry name" value="trpE_most"/>
    <property type="match status" value="1"/>
</dbReference>
<evidence type="ECO:0000256" key="8">
    <source>
        <dbReference type="ARBA" id="ARBA00022723"/>
    </source>
</evidence>
<accession>A0A0F0CN60</accession>
<evidence type="ECO:0000256" key="1">
    <source>
        <dbReference type="ARBA" id="ARBA00001946"/>
    </source>
</evidence>
<evidence type="ECO:0000256" key="10">
    <source>
        <dbReference type="ARBA" id="ARBA00022842"/>
    </source>
</evidence>
<keyword evidence="10 15" id="KW-0460">Magnesium</keyword>
<dbReference type="SUPFAM" id="SSF56322">
    <property type="entry name" value="ADC synthase"/>
    <property type="match status" value="1"/>
</dbReference>
<evidence type="ECO:0000256" key="2">
    <source>
        <dbReference type="ARBA" id="ARBA00004873"/>
    </source>
</evidence>
<comment type="function">
    <text evidence="13 15">Part of a heterotetrameric complex that catalyzes the two-step biosynthesis of anthranilate, an intermediate in the biosynthesis of L-tryptophan. In the first step, the glutamine-binding beta subunit (TrpG) of anthranilate synthase (AS) provides the glutamine amidotransferase activity which generates ammonia as a substrate that, along with chorismate, is used in the second step, catalyzed by the large alpha subunit of AS (TrpE) to produce anthranilate. In the absence of TrpG, TrpE can synthesize anthranilate directly from chorismate and high concentrations of ammonia.</text>
</comment>
<keyword evidence="9 15" id="KW-0822">Tryptophan biosynthesis</keyword>
<keyword evidence="8 15" id="KW-0479">Metal-binding</keyword>
<keyword evidence="12 15" id="KW-0456">Lyase</keyword>
<evidence type="ECO:0000256" key="15">
    <source>
        <dbReference type="RuleBase" id="RU364045"/>
    </source>
</evidence>
<evidence type="ECO:0000256" key="6">
    <source>
        <dbReference type="ARBA" id="ARBA00020653"/>
    </source>
</evidence>
<dbReference type="PANTHER" id="PTHR11236:SF48">
    <property type="entry name" value="ISOCHORISMATE SYNTHASE MENF"/>
    <property type="match status" value="1"/>
</dbReference>
<evidence type="ECO:0000256" key="3">
    <source>
        <dbReference type="ARBA" id="ARBA00009562"/>
    </source>
</evidence>
<evidence type="ECO:0000256" key="12">
    <source>
        <dbReference type="ARBA" id="ARBA00023239"/>
    </source>
</evidence>
<dbReference type="Pfam" id="PF04715">
    <property type="entry name" value="Anth_synt_I_N"/>
    <property type="match status" value="1"/>
</dbReference>
<evidence type="ECO:0000256" key="7">
    <source>
        <dbReference type="ARBA" id="ARBA00022605"/>
    </source>
</evidence>
<comment type="subunit">
    <text evidence="4 15">Heterotetramer consisting of two non-identical subunits: a beta subunit (TrpG) and a large alpha subunit (TrpE).</text>
</comment>
<dbReference type="GO" id="GO:0000162">
    <property type="term" value="P:L-tryptophan biosynthetic process"/>
    <property type="evidence" value="ECO:0007669"/>
    <property type="project" value="UniProtKB-UniPathway"/>
</dbReference>